<evidence type="ECO:0000313" key="2">
    <source>
        <dbReference type="EMBL" id="MBA0837166.1"/>
    </source>
</evidence>
<keyword evidence="1" id="KW-1133">Transmembrane helix</keyword>
<comment type="caution">
    <text evidence="2">The sequence shown here is derived from an EMBL/GenBank/DDBJ whole genome shotgun (WGS) entry which is preliminary data.</text>
</comment>
<reference evidence="2 3" key="1">
    <citation type="journal article" date="2019" name="Genome Biol. Evol.">
        <title>Insights into the evolution of the New World diploid cottons (Gossypium, subgenus Houzingenia) based on genome sequencing.</title>
        <authorList>
            <person name="Grover C.E."/>
            <person name="Arick M.A. 2nd"/>
            <person name="Thrash A."/>
            <person name="Conover J.L."/>
            <person name="Sanders W.S."/>
            <person name="Peterson D.G."/>
            <person name="Frelichowski J.E."/>
            <person name="Scheffler J.A."/>
            <person name="Scheffler B.E."/>
            <person name="Wendel J.F."/>
        </authorList>
    </citation>
    <scope>NUCLEOTIDE SEQUENCE [LARGE SCALE GENOMIC DNA]</scope>
    <source>
        <strain evidence="2">6</strain>
        <tissue evidence="2">Leaf</tissue>
    </source>
</reference>
<feature type="non-terminal residue" evidence="2">
    <location>
        <position position="1"/>
    </location>
</feature>
<feature type="transmembrane region" description="Helical" evidence="1">
    <location>
        <begin position="16"/>
        <end position="44"/>
    </location>
</feature>
<dbReference type="EMBL" id="JABFAE010000009">
    <property type="protein sequence ID" value="MBA0837166.1"/>
    <property type="molecule type" value="Genomic_DNA"/>
</dbReference>
<organism evidence="2 3">
    <name type="scientific">Gossypium armourianum</name>
    <dbReference type="NCBI Taxonomy" id="34283"/>
    <lineage>
        <taxon>Eukaryota</taxon>
        <taxon>Viridiplantae</taxon>
        <taxon>Streptophyta</taxon>
        <taxon>Embryophyta</taxon>
        <taxon>Tracheophyta</taxon>
        <taxon>Spermatophyta</taxon>
        <taxon>Magnoliopsida</taxon>
        <taxon>eudicotyledons</taxon>
        <taxon>Gunneridae</taxon>
        <taxon>Pentapetalae</taxon>
        <taxon>rosids</taxon>
        <taxon>malvids</taxon>
        <taxon>Malvales</taxon>
        <taxon>Malvaceae</taxon>
        <taxon>Malvoideae</taxon>
        <taxon>Gossypium</taxon>
    </lineage>
</organism>
<keyword evidence="3" id="KW-1185">Reference proteome</keyword>
<evidence type="ECO:0000256" key="1">
    <source>
        <dbReference type="SAM" id="Phobius"/>
    </source>
</evidence>
<evidence type="ECO:0000313" key="3">
    <source>
        <dbReference type="Proteomes" id="UP000593575"/>
    </source>
</evidence>
<name>A0A7J9JSQ3_9ROSI</name>
<sequence>MDWFSIPLNTNDHYHVYVLLALVSIDNAFLVSGVIVATLLMLGVRHVQRLYNEKK</sequence>
<gene>
    <name evidence="2" type="ORF">Goarm_009345</name>
</gene>
<dbReference type="AlphaFoldDB" id="A0A7J9JSQ3"/>
<keyword evidence="1" id="KW-0472">Membrane</keyword>
<dbReference type="Proteomes" id="UP000593575">
    <property type="component" value="Unassembled WGS sequence"/>
</dbReference>
<accession>A0A7J9JSQ3</accession>
<keyword evidence="1" id="KW-0812">Transmembrane</keyword>
<proteinExistence type="predicted"/>
<protein>
    <submittedName>
        <fullName evidence="2">Uncharacterized protein</fullName>
    </submittedName>
</protein>